<evidence type="ECO:0000313" key="2">
    <source>
        <dbReference type="Proteomes" id="UP000054477"/>
    </source>
</evidence>
<gene>
    <name evidence="1" type="ORF">K443DRAFT_395449</name>
</gene>
<dbReference type="EMBL" id="KN838836">
    <property type="protein sequence ID" value="KIJ93563.1"/>
    <property type="molecule type" value="Genomic_DNA"/>
</dbReference>
<reference evidence="1 2" key="1">
    <citation type="submission" date="2014-04" db="EMBL/GenBank/DDBJ databases">
        <authorList>
            <consortium name="DOE Joint Genome Institute"/>
            <person name="Kuo A."/>
            <person name="Kohler A."/>
            <person name="Nagy L.G."/>
            <person name="Floudas D."/>
            <person name="Copeland A."/>
            <person name="Barry K.W."/>
            <person name="Cichocki N."/>
            <person name="Veneault-Fourrey C."/>
            <person name="LaButti K."/>
            <person name="Lindquist E.A."/>
            <person name="Lipzen A."/>
            <person name="Lundell T."/>
            <person name="Morin E."/>
            <person name="Murat C."/>
            <person name="Sun H."/>
            <person name="Tunlid A."/>
            <person name="Henrissat B."/>
            <person name="Grigoriev I.V."/>
            <person name="Hibbett D.S."/>
            <person name="Martin F."/>
            <person name="Nordberg H.P."/>
            <person name="Cantor M.N."/>
            <person name="Hua S.X."/>
        </authorList>
    </citation>
    <scope>NUCLEOTIDE SEQUENCE [LARGE SCALE GENOMIC DNA]</scope>
    <source>
        <strain evidence="1 2">LaAM-08-1</strain>
    </source>
</reference>
<proteinExistence type="predicted"/>
<protein>
    <submittedName>
        <fullName evidence="1">Uncharacterized protein</fullName>
    </submittedName>
</protein>
<dbReference type="Proteomes" id="UP000054477">
    <property type="component" value="Unassembled WGS sequence"/>
</dbReference>
<name>A0A0C9WXH6_9AGAR</name>
<dbReference type="HOGENOM" id="CLU_2498204_0_0_1"/>
<sequence length="86" mass="9401">MSHYQKLDQFGPVMSGCTAIDPTLAHTCGLSMALPSGHSSNCRWRRAQPGLNYTLIGTSLLLALSDKVKSLFFVCFLYNSGGIKYL</sequence>
<accession>A0A0C9WXH6</accession>
<evidence type="ECO:0000313" key="1">
    <source>
        <dbReference type="EMBL" id="KIJ93563.1"/>
    </source>
</evidence>
<reference evidence="2" key="2">
    <citation type="submission" date="2015-01" db="EMBL/GenBank/DDBJ databases">
        <title>Evolutionary Origins and Diversification of the Mycorrhizal Mutualists.</title>
        <authorList>
            <consortium name="DOE Joint Genome Institute"/>
            <consortium name="Mycorrhizal Genomics Consortium"/>
            <person name="Kohler A."/>
            <person name="Kuo A."/>
            <person name="Nagy L.G."/>
            <person name="Floudas D."/>
            <person name="Copeland A."/>
            <person name="Barry K.W."/>
            <person name="Cichocki N."/>
            <person name="Veneault-Fourrey C."/>
            <person name="LaButti K."/>
            <person name="Lindquist E.A."/>
            <person name="Lipzen A."/>
            <person name="Lundell T."/>
            <person name="Morin E."/>
            <person name="Murat C."/>
            <person name="Riley R."/>
            <person name="Ohm R."/>
            <person name="Sun H."/>
            <person name="Tunlid A."/>
            <person name="Henrissat B."/>
            <person name="Grigoriev I.V."/>
            <person name="Hibbett D.S."/>
            <person name="Martin F."/>
        </authorList>
    </citation>
    <scope>NUCLEOTIDE SEQUENCE [LARGE SCALE GENOMIC DNA]</scope>
    <source>
        <strain evidence="2">LaAM-08-1</strain>
    </source>
</reference>
<organism evidence="1 2">
    <name type="scientific">Laccaria amethystina LaAM-08-1</name>
    <dbReference type="NCBI Taxonomy" id="1095629"/>
    <lineage>
        <taxon>Eukaryota</taxon>
        <taxon>Fungi</taxon>
        <taxon>Dikarya</taxon>
        <taxon>Basidiomycota</taxon>
        <taxon>Agaricomycotina</taxon>
        <taxon>Agaricomycetes</taxon>
        <taxon>Agaricomycetidae</taxon>
        <taxon>Agaricales</taxon>
        <taxon>Agaricineae</taxon>
        <taxon>Hydnangiaceae</taxon>
        <taxon>Laccaria</taxon>
    </lineage>
</organism>
<dbReference type="AlphaFoldDB" id="A0A0C9WXH6"/>
<keyword evidence="2" id="KW-1185">Reference proteome</keyword>